<evidence type="ECO:0008006" key="4">
    <source>
        <dbReference type="Google" id="ProtNLM"/>
    </source>
</evidence>
<evidence type="ECO:0000313" key="2">
    <source>
        <dbReference type="EMBL" id="ANU07168.1"/>
    </source>
</evidence>
<sequence length="270" mass="28560">MNMQHLARRAKDGGMALLALAAASLAMPAAAQIQSVDPDTAYEVDGDLAGEETAAPTYEDRVLDLPPEEAADGPAYDVPQQYEDAGATADTLPEAGAYPAEQAAQTAEPSQTYQEDDLLGAAEGVFGQGAEGLAGLIEDLLRDQGEPNGYIVGREGGGAFIFGVRYGSGTLYHKVEGQKPVYWTGPSLGPDVGANAGSTFILVYNLYDTEDLYERFPAGEGQLYALGGFNASYVRKGDIVLIPIRVGGGLRVGLNAGYLKFSKKQRWLPF</sequence>
<gene>
    <name evidence="2" type="ORF">A6F65_00851</name>
</gene>
<dbReference type="InterPro" id="IPR008325">
    <property type="entry name" value="EipA-like"/>
</dbReference>
<evidence type="ECO:0000256" key="1">
    <source>
        <dbReference type="SAM" id="SignalP"/>
    </source>
</evidence>
<protein>
    <recommendedName>
        <fullName evidence="4">DUF1134 domain-containing protein</fullName>
    </recommendedName>
</protein>
<proteinExistence type="predicted"/>
<dbReference type="Proteomes" id="UP000092698">
    <property type="component" value="Chromosome"/>
</dbReference>
<dbReference type="STRING" id="645517.A6F65_00851"/>
<organism evidence="2 3">
    <name type="scientific">Paraurantiacibacter namhicola</name>
    <dbReference type="NCBI Taxonomy" id="645517"/>
    <lineage>
        <taxon>Bacteria</taxon>
        <taxon>Pseudomonadati</taxon>
        <taxon>Pseudomonadota</taxon>
        <taxon>Alphaproteobacteria</taxon>
        <taxon>Sphingomonadales</taxon>
        <taxon>Erythrobacteraceae</taxon>
        <taxon>Paraurantiacibacter</taxon>
    </lineage>
</organism>
<feature type="signal peptide" evidence="1">
    <location>
        <begin position="1"/>
        <end position="31"/>
    </location>
</feature>
<keyword evidence="1" id="KW-0732">Signal</keyword>
<keyword evidence="3" id="KW-1185">Reference proteome</keyword>
<dbReference type="AlphaFoldDB" id="A0A1C7D6U8"/>
<evidence type="ECO:0000313" key="3">
    <source>
        <dbReference type="Proteomes" id="UP000092698"/>
    </source>
</evidence>
<feature type="chain" id="PRO_5008884340" description="DUF1134 domain-containing protein" evidence="1">
    <location>
        <begin position="32"/>
        <end position="270"/>
    </location>
</feature>
<dbReference type="KEGG" id="anh:A6F65_00851"/>
<dbReference type="OrthoDB" id="9796051at2"/>
<dbReference type="EMBL" id="CP016545">
    <property type="protein sequence ID" value="ANU07168.1"/>
    <property type="molecule type" value="Genomic_DNA"/>
</dbReference>
<accession>A0A1C7D6U8</accession>
<name>A0A1C7D6U8_9SPHN</name>
<dbReference type="RefSeq" id="WP_157093049.1">
    <property type="nucleotide sequence ID" value="NZ_CP016545.1"/>
</dbReference>
<reference evidence="2 3" key="1">
    <citation type="submission" date="2016-07" db="EMBL/GenBank/DDBJ databases">
        <title>Complete genome sequence of Altererythrobacter namhicola JCM 16345T, containing esterase-encoding genes.</title>
        <authorList>
            <person name="Cheng H."/>
            <person name="Wu Y.-H."/>
            <person name="Jian S.-L."/>
            <person name="Huo Y.-Y."/>
            <person name="Wang C.-S."/>
            <person name="Xu X.-W."/>
        </authorList>
    </citation>
    <scope>NUCLEOTIDE SEQUENCE [LARGE SCALE GENOMIC DNA]</scope>
    <source>
        <strain evidence="2 3">JCM 16345</strain>
    </source>
</reference>
<dbReference type="Pfam" id="PF06577">
    <property type="entry name" value="EipA"/>
    <property type="match status" value="1"/>
</dbReference>
<dbReference type="PATRIC" id="fig|645517.4.peg.851"/>